<feature type="compositionally biased region" description="Low complexity" evidence="1">
    <location>
        <begin position="12"/>
        <end position="23"/>
    </location>
</feature>
<feature type="compositionally biased region" description="Basic residues" evidence="1">
    <location>
        <begin position="1"/>
        <end position="11"/>
    </location>
</feature>
<dbReference type="HOGENOM" id="CLU_2310626_0_0_1"/>
<feature type="region of interest" description="Disordered" evidence="1">
    <location>
        <begin position="1"/>
        <end position="30"/>
    </location>
</feature>
<name>A0A0E0FNR7_ORYNI</name>
<dbReference type="EnsemblPlants" id="ONIVA01G23700.1">
    <property type="protein sequence ID" value="ONIVA01G23700.1"/>
    <property type="gene ID" value="ONIVA01G23700"/>
</dbReference>
<sequence>MRTAAIRRCRGRGLSSPLPRSLPNSHSAWLSGRPARSARILALSLRLSPARAAPTPPPPLLFTLLLLDFPSTTTRRAASPMPPCALAAGGSARRRLPPRR</sequence>
<dbReference type="AlphaFoldDB" id="A0A0E0FNR7"/>
<evidence type="ECO:0000313" key="3">
    <source>
        <dbReference type="Proteomes" id="UP000006591"/>
    </source>
</evidence>
<reference evidence="2" key="1">
    <citation type="submission" date="2015-04" db="UniProtKB">
        <authorList>
            <consortium name="EnsemblPlants"/>
        </authorList>
    </citation>
    <scope>IDENTIFICATION</scope>
    <source>
        <strain evidence="2">SL10</strain>
    </source>
</reference>
<evidence type="ECO:0000313" key="2">
    <source>
        <dbReference type="EnsemblPlants" id="ONIVA01G23700.1"/>
    </source>
</evidence>
<dbReference type="Proteomes" id="UP000006591">
    <property type="component" value="Chromosome 1"/>
</dbReference>
<proteinExistence type="predicted"/>
<dbReference type="Gramene" id="ONIVA01G23700.1">
    <property type="protein sequence ID" value="ONIVA01G23700.1"/>
    <property type="gene ID" value="ONIVA01G23700"/>
</dbReference>
<protein>
    <submittedName>
        <fullName evidence="2">Uncharacterized protein</fullName>
    </submittedName>
</protein>
<accession>A0A0E0FNR7</accession>
<feature type="region of interest" description="Disordered" evidence="1">
    <location>
        <begin position="74"/>
        <end position="100"/>
    </location>
</feature>
<keyword evidence="3" id="KW-1185">Reference proteome</keyword>
<organism evidence="2">
    <name type="scientific">Oryza nivara</name>
    <name type="common">Indian wild rice</name>
    <name type="synonym">Oryza sativa f. spontanea</name>
    <dbReference type="NCBI Taxonomy" id="4536"/>
    <lineage>
        <taxon>Eukaryota</taxon>
        <taxon>Viridiplantae</taxon>
        <taxon>Streptophyta</taxon>
        <taxon>Embryophyta</taxon>
        <taxon>Tracheophyta</taxon>
        <taxon>Spermatophyta</taxon>
        <taxon>Magnoliopsida</taxon>
        <taxon>Liliopsida</taxon>
        <taxon>Poales</taxon>
        <taxon>Poaceae</taxon>
        <taxon>BOP clade</taxon>
        <taxon>Oryzoideae</taxon>
        <taxon>Oryzeae</taxon>
        <taxon>Oryzinae</taxon>
        <taxon>Oryza</taxon>
    </lineage>
</organism>
<evidence type="ECO:0000256" key="1">
    <source>
        <dbReference type="SAM" id="MobiDB-lite"/>
    </source>
</evidence>
<reference evidence="2" key="2">
    <citation type="submission" date="2018-04" db="EMBL/GenBank/DDBJ databases">
        <title>OnivRS2 (Oryza nivara Reference Sequence Version 2).</title>
        <authorList>
            <person name="Zhang J."/>
            <person name="Kudrna D."/>
            <person name="Lee S."/>
            <person name="Talag J."/>
            <person name="Rajasekar S."/>
            <person name="Welchert J."/>
            <person name="Hsing Y.-I."/>
            <person name="Wing R.A."/>
        </authorList>
    </citation>
    <scope>NUCLEOTIDE SEQUENCE [LARGE SCALE GENOMIC DNA]</scope>
</reference>